<dbReference type="InterPro" id="IPR029510">
    <property type="entry name" value="Ald_DH_CS_GLU"/>
</dbReference>
<evidence type="ECO:0000313" key="10">
    <source>
        <dbReference type="Proteomes" id="UP000472262"/>
    </source>
</evidence>
<dbReference type="InterPro" id="IPR016160">
    <property type="entry name" value="Ald_DH_CS_CYS"/>
</dbReference>
<dbReference type="Proteomes" id="UP000472262">
    <property type="component" value="Unassembled WGS sequence"/>
</dbReference>
<evidence type="ECO:0000256" key="1">
    <source>
        <dbReference type="ARBA" id="ARBA00009986"/>
    </source>
</evidence>
<dbReference type="FunFam" id="3.40.309.10:FF:000003">
    <property type="entry name" value="Aldehyde dehydrogenase"/>
    <property type="match status" value="1"/>
</dbReference>
<dbReference type="InterPro" id="IPR015590">
    <property type="entry name" value="Aldehyde_DH_dom"/>
</dbReference>
<dbReference type="InterPro" id="IPR016163">
    <property type="entry name" value="Ald_DH_C"/>
</dbReference>
<evidence type="ECO:0000256" key="6">
    <source>
        <dbReference type="PROSITE-ProRule" id="PRU10007"/>
    </source>
</evidence>
<dbReference type="Gene3D" id="3.40.605.10">
    <property type="entry name" value="Aldehyde Dehydrogenase, Chain A, domain 1"/>
    <property type="match status" value="1"/>
</dbReference>
<feature type="domain" description="Aldehyde dehydrogenase" evidence="8">
    <location>
        <begin position="76"/>
        <end position="404"/>
    </location>
</feature>
<dbReference type="Gene3D" id="3.40.309.10">
    <property type="entry name" value="Aldehyde Dehydrogenase, Chain A, domain 2"/>
    <property type="match status" value="1"/>
</dbReference>
<proteinExistence type="inferred from homology"/>
<dbReference type="GO" id="GO:0004029">
    <property type="term" value="F:aldehyde dehydrogenase (NAD+) activity"/>
    <property type="evidence" value="ECO:0007669"/>
    <property type="project" value="TreeGrafter"/>
</dbReference>
<evidence type="ECO:0000256" key="2">
    <source>
        <dbReference type="ARBA" id="ARBA00023002"/>
    </source>
</evidence>
<reference evidence="9" key="1">
    <citation type="submission" date="2025-08" db="UniProtKB">
        <authorList>
            <consortium name="Ensembl"/>
        </authorList>
    </citation>
    <scope>IDENTIFICATION</scope>
</reference>
<evidence type="ECO:0000256" key="7">
    <source>
        <dbReference type="RuleBase" id="RU003345"/>
    </source>
</evidence>
<evidence type="ECO:0000256" key="4">
    <source>
        <dbReference type="PIRNR" id="PIRNR036492"/>
    </source>
</evidence>
<evidence type="ECO:0000313" key="9">
    <source>
        <dbReference type="Ensembl" id="ENSSGRP00000016559.1"/>
    </source>
</evidence>
<evidence type="ECO:0000256" key="5">
    <source>
        <dbReference type="PIRSR" id="PIRSR036492-1"/>
    </source>
</evidence>
<feature type="active site" evidence="5 6">
    <location>
        <position position="197"/>
    </location>
</feature>
<dbReference type="PANTHER" id="PTHR43570">
    <property type="entry name" value="ALDEHYDE DEHYDROGENASE"/>
    <property type="match status" value="1"/>
</dbReference>
<name>A0A672L2W0_SINGR</name>
<keyword evidence="2 4" id="KW-0560">Oxidoreductase</keyword>
<dbReference type="SUPFAM" id="SSF53720">
    <property type="entry name" value="ALDH-like"/>
    <property type="match status" value="1"/>
</dbReference>
<sequence>VQMEKQVVDGLREVFHTEPLHRLITERQADIEQALKQDLNRNTYNTSLFELISIENDIKLVESDMADWAAPRPVKKNLNSTLDDVYIKPKPLGVVLIIGTWNYSWAMILQPLVGAIAVGNAAVLKPSELSEHSARLMKELLPLYLDKEMYQVVTGRVLETQELLKQRFDHIFYTGSSTVGKLVMEAAARHLTPVTLELGGKSPCYISKCLYIRRITWGKFANCGQMCIAPDYILCEPSIQDRIVEEIQKTLLEFYHKDPKSSPDYCRIINTRHFDRVLALMNECTIALGGESDRSQCYIAPTVLKNVLPHFKIMQEEIFGPLLPIITVNDLSEAIHLINAREKPLARYVFSSDKTVFFSLPVSGGVTVNYVLMHYTVDTLPFGGVGNSGMGRYHGRHTFDQLSHHRACLIKSFAMESLNDARYPPLTAARLRKAKFFMQHRLCSCSGSAPLALGVLFELASPVWLSTSRYL</sequence>
<organism evidence="9 10">
    <name type="scientific">Sinocyclocheilus grahami</name>
    <name type="common">Dianchi golden-line fish</name>
    <name type="synonym">Barbus grahami</name>
    <dbReference type="NCBI Taxonomy" id="75366"/>
    <lineage>
        <taxon>Eukaryota</taxon>
        <taxon>Metazoa</taxon>
        <taxon>Chordata</taxon>
        <taxon>Craniata</taxon>
        <taxon>Vertebrata</taxon>
        <taxon>Euteleostomi</taxon>
        <taxon>Actinopterygii</taxon>
        <taxon>Neopterygii</taxon>
        <taxon>Teleostei</taxon>
        <taxon>Ostariophysi</taxon>
        <taxon>Cypriniformes</taxon>
        <taxon>Cyprinidae</taxon>
        <taxon>Cyprininae</taxon>
        <taxon>Sinocyclocheilus</taxon>
    </lineage>
</organism>
<accession>A0A672L2W0</accession>
<dbReference type="GO" id="GO:0004028">
    <property type="term" value="F:3-chloroallyl aldehyde dehydrogenase activity"/>
    <property type="evidence" value="ECO:0007669"/>
    <property type="project" value="TreeGrafter"/>
</dbReference>
<reference evidence="9" key="2">
    <citation type="submission" date="2025-09" db="UniProtKB">
        <authorList>
            <consortium name="Ensembl"/>
        </authorList>
    </citation>
    <scope>IDENTIFICATION</scope>
</reference>
<dbReference type="AlphaFoldDB" id="A0A672L2W0"/>
<dbReference type="PROSITE" id="PS00070">
    <property type="entry name" value="ALDEHYDE_DEHYDR_CYS"/>
    <property type="match status" value="1"/>
</dbReference>
<comment type="similarity">
    <text evidence="1 4 7">Belongs to the aldehyde dehydrogenase family.</text>
</comment>
<dbReference type="PANTHER" id="PTHR43570:SF22">
    <property type="entry name" value="ALDEHYDE DEHYDROGENASE"/>
    <property type="match status" value="1"/>
</dbReference>
<protein>
    <recommendedName>
        <fullName evidence="4">Aldehyde dehydrogenase</fullName>
    </recommendedName>
</protein>
<dbReference type="Pfam" id="PF00171">
    <property type="entry name" value="Aldedh"/>
    <property type="match status" value="1"/>
</dbReference>
<dbReference type="GO" id="GO:0006081">
    <property type="term" value="P:aldehyde metabolic process"/>
    <property type="evidence" value="ECO:0007669"/>
    <property type="project" value="InterPro"/>
</dbReference>
<evidence type="ECO:0000259" key="8">
    <source>
        <dbReference type="Pfam" id="PF00171"/>
    </source>
</evidence>
<dbReference type="InterPro" id="IPR012394">
    <property type="entry name" value="Aldehyde_DH_NAD(P)"/>
</dbReference>
<keyword evidence="3" id="KW-0520">NAD</keyword>
<dbReference type="FunFam" id="3.40.605.10:FF:000004">
    <property type="entry name" value="Aldehyde dehydrogenase"/>
    <property type="match status" value="1"/>
</dbReference>
<evidence type="ECO:0000256" key="3">
    <source>
        <dbReference type="ARBA" id="ARBA00023027"/>
    </source>
</evidence>
<dbReference type="InterPro" id="IPR016161">
    <property type="entry name" value="Ald_DH/histidinol_DH"/>
</dbReference>
<dbReference type="PROSITE" id="PS00687">
    <property type="entry name" value="ALDEHYDE_DEHYDR_GLU"/>
    <property type="match status" value="1"/>
</dbReference>
<dbReference type="InterPro" id="IPR016162">
    <property type="entry name" value="Ald_DH_N"/>
</dbReference>
<dbReference type="GO" id="GO:0005737">
    <property type="term" value="C:cytoplasm"/>
    <property type="evidence" value="ECO:0007669"/>
    <property type="project" value="TreeGrafter"/>
</dbReference>
<dbReference type="Ensembl" id="ENSSGRT00000017914.1">
    <property type="protein sequence ID" value="ENSSGRP00000016559.1"/>
    <property type="gene ID" value="ENSSGRG00000010071.1"/>
</dbReference>
<feature type="active site" evidence="5">
    <location>
        <position position="227"/>
    </location>
</feature>
<dbReference type="PIRSF" id="PIRSF036492">
    <property type="entry name" value="ALDH"/>
    <property type="match status" value="1"/>
</dbReference>
<keyword evidence="10" id="KW-1185">Reference proteome</keyword>